<dbReference type="CDD" id="cd00446">
    <property type="entry name" value="GrpE"/>
    <property type="match status" value="1"/>
</dbReference>
<dbReference type="Gene3D" id="3.90.20.20">
    <property type="match status" value="1"/>
</dbReference>
<feature type="coiled-coil region" evidence="6">
    <location>
        <begin position="63"/>
        <end position="93"/>
    </location>
</feature>
<name>A0A368T5E0_9ACTN</name>
<dbReference type="SUPFAM" id="SSF58014">
    <property type="entry name" value="Coiled-coil domain of nucleotide exchange factor GrpE"/>
    <property type="match status" value="1"/>
</dbReference>
<comment type="function">
    <text evidence="3 4">Participates actively in the response to hyperosmotic and heat shock by preventing the aggregation of stress-denatured proteins, in association with DnaK and GrpE. It is the nucleotide exchange factor for DnaK and may function as a thermosensor. Unfolded proteins bind initially to DnaJ; upon interaction with the DnaJ-bound protein, DnaK hydrolyzes its bound ATP, resulting in the formation of a stable complex. GrpE releases ADP from DnaK; ATP binding to DnaK triggers the release of the substrate protein, thus completing the reaction cycle. Several rounds of ATP-dependent interactions between DnaJ, DnaK and GrpE are required for fully efficient folding.</text>
</comment>
<feature type="region of interest" description="Disordered" evidence="7">
    <location>
        <begin position="1"/>
        <end position="59"/>
    </location>
</feature>
<dbReference type="EMBL" id="QEIN01000079">
    <property type="protein sequence ID" value="RCV58875.1"/>
    <property type="molecule type" value="Genomic_DNA"/>
</dbReference>
<organism evidence="8 9">
    <name type="scientific">Marinitenerispora sediminis</name>
    <dbReference type="NCBI Taxonomy" id="1931232"/>
    <lineage>
        <taxon>Bacteria</taxon>
        <taxon>Bacillati</taxon>
        <taxon>Actinomycetota</taxon>
        <taxon>Actinomycetes</taxon>
        <taxon>Streptosporangiales</taxon>
        <taxon>Nocardiopsidaceae</taxon>
        <taxon>Marinitenerispora</taxon>
    </lineage>
</organism>
<evidence type="ECO:0000256" key="4">
    <source>
        <dbReference type="RuleBase" id="RU000639"/>
    </source>
</evidence>
<sequence>MTTERPDAPGAPDPAETRRRPAEPDGRDAAAPAGPATGADRTAPGPEAPRHRTELDLSAEELADRWRRTLADLDNLRKRYAAELVREREAERDRVAAAWLPVVDNLDLALAHAEADAGSAHDPMAVGVRAVRDQAVGVLAALGYPRHDEVGTPFDPAWHEVMEVTEAGDEPPGTVVRALRPGYGEPGRQLRPAAVAVTAERG</sequence>
<dbReference type="AlphaFoldDB" id="A0A368T5E0"/>
<dbReference type="OrthoDB" id="5191115at2"/>
<dbReference type="GO" id="GO:0005737">
    <property type="term" value="C:cytoplasm"/>
    <property type="evidence" value="ECO:0007669"/>
    <property type="project" value="UniProtKB-SubCell"/>
</dbReference>
<dbReference type="GO" id="GO:0006457">
    <property type="term" value="P:protein folding"/>
    <property type="evidence" value="ECO:0007669"/>
    <property type="project" value="InterPro"/>
</dbReference>
<evidence type="ECO:0000256" key="2">
    <source>
        <dbReference type="ARBA" id="ARBA00023186"/>
    </source>
</evidence>
<dbReference type="GO" id="GO:0051082">
    <property type="term" value="F:unfolded protein binding"/>
    <property type="evidence" value="ECO:0007669"/>
    <property type="project" value="TreeGrafter"/>
</dbReference>
<dbReference type="RefSeq" id="WP_114398851.1">
    <property type="nucleotide sequence ID" value="NZ_QEIM01000093.1"/>
</dbReference>
<dbReference type="PROSITE" id="PS01071">
    <property type="entry name" value="GRPE"/>
    <property type="match status" value="1"/>
</dbReference>
<comment type="similarity">
    <text evidence="1 3 5">Belongs to the GrpE family.</text>
</comment>
<dbReference type="InterPro" id="IPR000740">
    <property type="entry name" value="GrpE"/>
</dbReference>
<feature type="compositionally biased region" description="Low complexity" evidence="7">
    <location>
        <begin position="29"/>
        <end position="45"/>
    </location>
</feature>
<dbReference type="Gene3D" id="2.30.22.10">
    <property type="entry name" value="Head domain of nucleotide exchange factor GrpE"/>
    <property type="match status" value="1"/>
</dbReference>
<dbReference type="PRINTS" id="PR00773">
    <property type="entry name" value="GRPEPROTEIN"/>
</dbReference>
<dbReference type="GO" id="GO:0051087">
    <property type="term" value="F:protein-folding chaperone binding"/>
    <property type="evidence" value="ECO:0007669"/>
    <property type="project" value="InterPro"/>
</dbReference>
<comment type="subcellular location">
    <subcellularLocation>
        <location evidence="3">Cytoplasm</location>
    </subcellularLocation>
</comment>
<comment type="subunit">
    <text evidence="3">Homodimer.</text>
</comment>
<evidence type="ECO:0000256" key="1">
    <source>
        <dbReference type="ARBA" id="ARBA00009054"/>
    </source>
</evidence>
<dbReference type="GO" id="GO:0042803">
    <property type="term" value="F:protein homodimerization activity"/>
    <property type="evidence" value="ECO:0007669"/>
    <property type="project" value="InterPro"/>
</dbReference>
<keyword evidence="6" id="KW-0175">Coiled coil</keyword>
<comment type="caution">
    <text evidence="8">The sequence shown here is derived from an EMBL/GenBank/DDBJ whole genome shotgun (WGS) entry which is preliminary data.</text>
</comment>
<evidence type="ECO:0000256" key="6">
    <source>
        <dbReference type="SAM" id="Coils"/>
    </source>
</evidence>
<protein>
    <recommendedName>
        <fullName evidence="3 4">Protein GrpE</fullName>
    </recommendedName>
    <alternativeName>
        <fullName evidence="3">HSP-70 cofactor</fullName>
    </alternativeName>
</protein>
<keyword evidence="9" id="KW-1185">Reference proteome</keyword>
<dbReference type="HAMAP" id="MF_01151">
    <property type="entry name" value="GrpE"/>
    <property type="match status" value="1"/>
</dbReference>
<dbReference type="Pfam" id="PF01025">
    <property type="entry name" value="GrpE"/>
    <property type="match status" value="1"/>
</dbReference>
<keyword evidence="3" id="KW-0963">Cytoplasm</keyword>
<feature type="compositionally biased region" description="Basic and acidic residues" evidence="7">
    <location>
        <begin position="15"/>
        <end position="28"/>
    </location>
</feature>
<dbReference type="PANTHER" id="PTHR21237:SF23">
    <property type="entry name" value="GRPE PROTEIN HOMOLOG, MITOCHONDRIAL"/>
    <property type="match status" value="1"/>
</dbReference>
<dbReference type="Proteomes" id="UP000253318">
    <property type="component" value="Unassembled WGS sequence"/>
</dbReference>
<accession>A0A368T5E0</accession>
<evidence type="ECO:0000256" key="7">
    <source>
        <dbReference type="SAM" id="MobiDB-lite"/>
    </source>
</evidence>
<dbReference type="InterPro" id="IPR009012">
    <property type="entry name" value="GrpE_head"/>
</dbReference>
<evidence type="ECO:0000313" key="8">
    <source>
        <dbReference type="EMBL" id="RCV58875.1"/>
    </source>
</evidence>
<reference evidence="8 9" key="1">
    <citation type="submission" date="2018-04" db="EMBL/GenBank/DDBJ databases">
        <title>Novel actinobacteria from marine sediment.</title>
        <authorList>
            <person name="Ng Z.Y."/>
            <person name="Tan G.Y.A."/>
        </authorList>
    </citation>
    <scope>NUCLEOTIDE SEQUENCE [LARGE SCALE GENOMIC DNA]</scope>
    <source>
        <strain evidence="8 9">TPS81</strain>
    </source>
</reference>
<proteinExistence type="inferred from homology"/>
<evidence type="ECO:0000256" key="5">
    <source>
        <dbReference type="RuleBase" id="RU004478"/>
    </source>
</evidence>
<evidence type="ECO:0000313" key="9">
    <source>
        <dbReference type="Proteomes" id="UP000253318"/>
    </source>
</evidence>
<evidence type="ECO:0000256" key="3">
    <source>
        <dbReference type="HAMAP-Rule" id="MF_01151"/>
    </source>
</evidence>
<dbReference type="SUPFAM" id="SSF51064">
    <property type="entry name" value="Head domain of nucleotide exchange factor GrpE"/>
    <property type="match status" value="1"/>
</dbReference>
<dbReference type="InterPro" id="IPR013805">
    <property type="entry name" value="GrpE_CC"/>
</dbReference>
<keyword evidence="2 3" id="KW-0143">Chaperone</keyword>
<keyword evidence="3 4" id="KW-0346">Stress response</keyword>
<gene>
    <name evidence="3 8" type="primary">grpE</name>
    <name evidence="8" type="ORF">DEF24_11840</name>
</gene>
<dbReference type="GO" id="GO:0000774">
    <property type="term" value="F:adenyl-nucleotide exchange factor activity"/>
    <property type="evidence" value="ECO:0007669"/>
    <property type="project" value="InterPro"/>
</dbReference>
<dbReference type="PANTHER" id="PTHR21237">
    <property type="entry name" value="GRPE PROTEIN"/>
    <property type="match status" value="1"/>
</dbReference>